<protein>
    <recommendedName>
        <fullName evidence="3">Mos1 transposase HTH domain-containing protein</fullName>
    </recommendedName>
</protein>
<evidence type="ECO:0000313" key="1">
    <source>
        <dbReference type="EMBL" id="KAJ8950221.1"/>
    </source>
</evidence>
<evidence type="ECO:0000313" key="2">
    <source>
        <dbReference type="Proteomes" id="UP001162162"/>
    </source>
</evidence>
<dbReference type="Gene3D" id="1.10.10.1450">
    <property type="match status" value="1"/>
</dbReference>
<dbReference type="PANTHER" id="PTHR46060:SF1">
    <property type="entry name" value="MARINER MOS1 TRANSPOSASE-LIKE PROTEIN"/>
    <property type="match status" value="1"/>
</dbReference>
<dbReference type="EMBL" id="JAPWTK010000103">
    <property type="protein sequence ID" value="KAJ8950221.1"/>
    <property type="molecule type" value="Genomic_DNA"/>
</dbReference>
<dbReference type="PANTHER" id="PTHR46060">
    <property type="entry name" value="MARINER MOS1 TRANSPOSASE-LIKE PROTEIN"/>
    <property type="match status" value="1"/>
</dbReference>
<gene>
    <name evidence="1" type="ORF">NQ318_006195</name>
</gene>
<name>A0AAV8YFM9_9CUCU</name>
<sequence length="290" mass="32751">MLMMLQLVMRVPRRDIPYIRNGGQMLQFSIPTAASRLCSHRATKRAALLSKFEPLQISPVYETLTHDFYDMKSGLSSEHEFMEQIYEVCKLSNETGNVAPDLATLRRRDLQGGSVGFQKVTKRFDAPNEDGVVEAPCAGKGVQVLVKGGGIYSFPAVGRLVDSERLESKDSCFREPLLSVLVEPAIEKTLEQRYAIKFCVKLKKTPLETFGMLREAFGDDCLSRSRSNRWHKMFREGREEVTHEARSGRPSISRMEKQMTRVLQLLNSDRRTSCLGTSLGPFGINSMGQY</sequence>
<evidence type="ECO:0008006" key="3">
    <source>
        <dbReference type="Google" id="ProtNLM"/>
    </source>
</evidence>
<comment type="caution">
    <text evidence="1">The sequence shown here is derived from an EMBL/GenBank/DDBJ whole genome shotgun (WGS) entry which is preliminary data.</text>
</comment>
<reference evidence="1" key="1">
    <citation type="journal article" date="2023" name="Insect Mol. Biol.">
        <title>Genome sequencing provides insights into the evolution of gene families encoding plant cell wall-degrading enzymes in longhorned beetles.</title>
        <authorList>
            <person name="Shin N.R."/>
            <person name="Okamura Y."/>
            <person name="Kirsch R."/>
            <person name="Pauchet Y."/>
        </authorList>
    </citation>
    <scope>NUCLEOTIDE SEQUENCE</scope>
    <source>
        <strain evidence="1">AMC_N1</strain>
    </source>
</reference>
<organism evidence="1 2">
    <name type="scientific">Aromia moschata</name>
    <dbReference type="NCBI Taxonomy" id="1265417"/>
    <lineage>
        <taxon>Eukaryota</taxon>
        <taxon>Metazoa</taxon>
        <taxon>Ecdysozoa</taxon>
        <taxon>Arthropoda</taxon>
        <taxon>Hexapoda</taxon>
        <taxon>Insecta</taxon>
        <taxon>Pterygota</taxon>
        <taxon>Neoptera</taxon>
        <taxon>Endopterygota</taxon>
        <taxon>Coleoptera</taxon>
        <taxon>Polyphaga</taxon>
        <taxon>Cucujiformia</taxon>
        <taxon>Chrysomeloidea</taxon>
        <taxon>Cerambycidae</taxon>
        <taxon>Cerambycinae</taxon>
        <taxon>Callichromatini</taxon>
        <taxon>Aromia</taxon>
    </lineage>
</organism>
<dbReference type="AlphaFoldDB" id="A0AAV8YFM9"/>
<keyword evidence="2" id="KW-1185">Reference proteome</keyword>
<dbReference type="Proteomes" id="UP001162162">
    <property type="component" value="Unassembled WGS sequence"/>
</dbReference>
<accession>A0AAV8YFM9</accession>
<proteinExistence type="predicted"/>
<dbReference type="InterPro" id="IPR052709">
    <property type="entry name" value="Transposase-MT_Hybrid"/>
</dbReference>